<dbReference type="Pfam" id="PF04116">
    <property type="entry name" value="FA_hydroxylase"/>
    <property type="match status" value="1"/>
</dbReference>
<evidence type="ECO:0000259" key="6">
    <source>
        <dbReference type="Pfam" id="PF04116"/>
    </source>
</evidence>
<evidence type="ECO:0000256" key="3">
    <source>
        <dbReference type="ARBA" id="ARBA00022989"/>
    </source>
</evidence>
<dbReference type="STRING" id="1093900.A0A507BGR4"/>
<evidence type="ECO:0000256" key="2">
    <source>
        <dbReference type="ARBA" id="ARBA00022692"/>
    </source>
</evidence>
<accession>A0A507BGR4</accession>
<comment type="subcellular location">
    <subcellularLocation>
        <location evidence="1">Membrane</location>
    </subcellularLocation>
</comment>
<dbReference type="Proteomes" id="UP000319257">
    <property type="component" value="Unassembled WGS sequence"/>
</dbReference>
<keyword evidence="8" id="KW-1185">Reference proteome</keyword>
<dbReference type="RefSeq" id="XP_031000257.1">
    <property type="nucleotide sequence ID" value="XM_031134330.1"/>
</dbReference>
<feature type="domain" description="Fatty acid hydroxylase" evidence="6">
    <location>
        <begin position="201"/>
        <end position="335"/>
    </location>
</feature>
<evidence type="ECO:0000313" key="8">
    <source>
        <dbReference type="Proteomes" id="UP000319257"/>
    </source>
</evidence>
<dbReference type="InterPro" id="IPR006694">
    <property type="entry name" value="Fatty_acid_hydroxylase"/>
</dbReference>
<protein>
    <recommendedName>
        <fullName evidence="6">Fatty acid hydroxylase domain-containing protein</fullName>
    </recommendedName>
</protein>
<dbReference type="InParanoid" id="A0A507BGR4"/>
<dbReference type="OrthoDB" id="408954at2759"/>
<proteinExistence type="predicted"/>
<comment type="caution">
    <text evidence="7">The sequence shown here is derived from an EMBL/GenBank/DDBJ whole genome shotgun (WGS) entry which is preliminary data.</text>
</comment>
<keyword evidence="4 5" id="KW-0472">Membrane</keyword>
<dbReference type="AlphaFoldDB" id="A0A507BGR4"/>
<organism evidence="7 8">
    <name type="scientific">Thyridium curvatum</name>
    <dbReference type="NCBI Taxonomy" id="1093900"/>
    <lineage>
        <taxon>Eukaryota</taxon>
        <taxon>Fungi</taxon>
        <taxon>Dikarya</taxon>
        <taxon>Ascomycota</taxon>
        <taxon>Pezizomycotina</taxon>
        <taxon>Sordariomycetes</taxon>
        <taxon>Sordariomycetidae</taxon>
        <taxon>Thyridiales</taxon>
        <taxon>Thyridiaceae</taxon>
        <taxon>Thyridium</taxon>
    </lineage>
</organism>
<dbReference type="EMBL" id="SKBQ01000110">
    <property type="protein sequence ID" value="TPX18546.1"/>
    <property type="molecule type" value="Genomic_DNA"/>
</dbReference>
<dbReference type="GeneID" id="41979031"/>
<reference evidence="7 8" key="1">
    <citation type="submission" date="2019-06" db="EMBL/GenBank/DDBJ databases">
        <title>Draft genome sequence of the filamentous fungus Phialemoniopsis curvata isolated from diesel fuel.</title>
        <authorList>
            <person name="Varaljay V.A."/>
            <person name="Lyon W.J."/>
            <person name="Crouch A.L."/>
            <person name="Drake C.E."/>
            <person name="Hollomon J.M."/>
            <person name="Nadeau L.J."/>
            <person name="Nunn H.S."/>
            <person name="Stevenson B.S."/>
            <person name="Bojanowski C.L."/>
            <person name="Crookes-Goodson W.J."/>
        </authorList>
    </citation>
    <scope>NUCLEOTIDE SEQUENCE [LARGE SCALE GENOMIC DNA]</scope>
    <source>
        <strain evidence="7 8">D216</strain>
    </source>
</reference>
<dbReference type="GO" id="GO:0016020">
    <property type="term" value="C:membrane"/>
    <property type="evidence" value="ECO:0007669"/>
    <property type="project" value="UniProtKB-SubCell"/>
</dbReference>
<sequence length="362" mass="40951">MANATVASDLPPLPSYTLSPMPDLLPFISDFWLGLLLPVAAYWALSMFFHVLDVYDLFPQYRLHTPDEITSRNHVSRYEVARDVIIQQVIQVAAGALLTVLDPPQMIGKENYDVAVWATRIRTAQRALPALLNFLGLNAAAISKNMSASHPLLAGALAGGHYPFLTTSLDGIASTPTFANWEIMFAKAIYYVLIPTFQLWFAVVCEDTWQYWWHRFMHTNRWMYTTFHSRHHRLYVPYAYGALYNHPFEGFLLDTAGAGVAYLLSGMTPRMSLIFFTGSTIKTVDDHCGYALPWDPLQRITSNNAAYHDIHHQSWGIKTNFSQPFFTIWDRALGTMWKGDASLRYARDRASAVKKASAAKSE</sequence>
<dbReference type="FunCoup" id="A0A507BGR4">
    <property type="interactions" value="86"/>
</dbReference>
<evidence type="ECO:0000256" key="4">
    <source>
        <dbReference type="ARBA" id="ARBA00023136"/>
    </source>
</evidence>
<keyword evidence="2 5" id="KW-0812">Transmembrane</keyword>
<keyword evidence="3 5" id="KW-1133">Transmembrane helix</keyword>
<dbReference type="GO" id="GO:0005506">
    <property type="term" value="F:iron ion binding"/>
    <property type="evidence" value="ECO:0007669"/>
    <property type="project" value="InterPro"/>
</dbReference>
<gene>
    <name evidence="7" type="ORF">E0L32_011584</name>
</gene>
<dbReference type="GO" id="GO:0008610">
    <property type="term" value="P:lipid biosynthetic process"/>
    <property type="evidence" value="ECO:0007669"/>
    <property type="project" value="InterPro"/>
</dbReference>
<name>A0A507BGR4_9PEZI</name>
<feature type="transmembrane region" description="Helical" evidence="5">
    <location>
        <begin position="31"/>
        <end position="52"/>
    </location>
</feature>
<dbReference type="PANTHER" id="PTHR11863">
    <property type="entry name" value="STEROL DESATURASE"/>
    <property type="match status" value="1"/>
</dbReference>
<dbReference type="InterPro" id="IPR050307">
    <property type="entry name" value="Sterol_Desaturase_Related"/>
</dbReference>
<evidence type="ECO:0000256" key="5">
    <source>
        <dbReference type="SAM" id="Phobius"/>
    </source>
</evidence>
<dbReference type="GO" id="GO:0016491">
    <property type="term" value="F:oxidoreductase activity"/>
    <property type="evidence" value="ECO:0007669"/>
    <property type="project" value="InterPro"/>
</dbReference>
<evidence type="ECO:0000256" key="1">
    <source>
        <dbReference type="ARBA" id="ARBA00004370"/>
    </source>
</evidence>
<evidence type="ECO:0000313" key="7">
    <source>
        <dbReference type="EMBL" id="TPX18546.1"/>
    </source>
</evidence>